<dbReference type="InterPro" id="IPR023772">
    <property type="entry name" value="DNA-bd_HTH_TetR-type_CS"/>
</dbReference>
<evidence type="ECO:0000256" key="3">
    <source>
        <dbReference type="ARBA" id="ARBA00023163"/>
    </source>
</evidence>
<gene>
    <name evidence="6" type="ORF">GCM10022287_37870</name>
</gene>
<feature type="domain" description="HTH tetR-type" evidence="5">
    <location>
        <begin position="9"/>
        <end position="69"/>
    </location>
</feature>
<dbReference type="Gene3D" id="1.10.10.60">
    <property type="entry name" value="Homeodomain-like"/>
    <property type="match status" value="1"/>
</dbReference>
<dbReference type="PROSITE" id="PS01081">
    <property type="entry name" value="HTH_TETR_1"/>
    <property type="match status" value="1"/>
</dbReference>
<dbReference type="PROSITE" id="PS50977">
    <property type="entry name" value="HTH_TETR_2"/>
    <property type="match status" value="1"/>
</dbReference>
<accession>A0ABP8ACX9</accession>
<protein>
    <recommendedName>
        <fullName evidence="5">HTH tetR-type domain-containing protein</fullName>
    </recommendedName>
</protein>
<evidence type="ECO:0000313" key="6">
    <source>
        <dbReference type="EMBL" id="GAA4181908.1"/>
    </source>
</evidence>
<keyword evidence="3" id="KW-0804">Transcription</keyword>
<dbReference type="RefSeq" id="WP_344757425.1">
    <property type="nucleotide sequence ID" value="NZ_BAABBW010000008.1"/>
</dbReference>
<dbReference type="SUPFAM" id="SSF46689">
    <property type="entry name" value="Homeodomain-like"/>
    <property type="match status" value="1"/>
</dbReference>
<dbReference type="PANTHER" id="PTHR30055">
    <property type="entry name" value="HTH-TYPE TRANSCRIPTIONAL REGULATOR RUTR"/>
    <property type="match status" value="1"/>
</dbReference>
<keyword evidence="1" id="KW-0805">Transcription regulation</keyword>
<proteinExistence type="predicted"/>
<dbReference type="Proteomes" id="UP001501079">
    <property type="component" value="Unassembled WGS sequence"/>
</dbReference>
<dbReference type="Gene3D" id="1.10.357.10">
    <property type="entry name" value="Tetracycline Repressor, domain 2"/>
    <property type="match status" value="1"/>
</dbReference>
<evidence type="ECO:0000256" key="4">
    <source>
        <dbReference type="PROSITE-ProRule" id="PRU00335"/>
    </source>
</evidence>
<reference evidence="7" key="1">
    <citation type="journal article" date="2019" name="Int. J. Syst. Evol. Microbiol.">
        <title>The Global Catalogue of Microorganisms (GCM) 10K type strain sequencing project: providing services to taxonomists for standard genome sequencing and annotation.</title>
        <authorList>
            <consortium name="The Broad Institute Genomics Platform"/>
            <consortium name="The Broad Institute Genome Sequencing Center for Infectious Disease"/>
            <person name="Wu L."/>
            <person name="Ma J."/>
        </authorList>
    </citation>
    <scope>NUCLEOTIDE SEQUENCE [LARGE SCALE GENOMIC DNA]</scope>
    <source>
        <strain evidence="7">JCM 17591</strain>
    </source>
</reference>
<dbReference type="Pfam" id="PF00440">
    <property type="entry name" value="TetR_N"/>
    <property type="match status" value="1"/>
</dbReference>
<keyword evidence="2 4" id="KW-0238">DNA-binding</keyword>
<dbReference type="InterPro" id="IPR050109">
    <property type="entry name" value="HTH-type_TetR-like_transc_reg"/>
</dbReference>
<dbReference type="InterPro" id="IPR001647">
    <property type="entry name" value="HTH_TetR"/>
</dbReference>
<evidence type="ECO:0000313" key="7">
    <source>
        <dbReference type="Proteomes" id="UP001501079"/>
    </source>
</evidence>
<feature type="DNA-binding region" description="H-T-H motif" evidence="4">
    <location>
        <begin position="32"/>
        <end position="51"/>
    </location>
</feature>
<evidence type="ECO:0000256" key="1">
    <source>
        <dbReference type="ARBA" id="ARBA00023015"/>
    </source>
</evidence>
<organism evidence="6 7">
    <name type="scientific">Gryllotalpicola koreensis</name>
    <dbReference type="NCBI Taxonomy" id="993086"/>
    <lineage>
        <taxon>Bacteria</taxon>
        <taxon>Bacillati</taxon>
        <taxon>Actinomycetota</taxon>
        <taxon>Actinomycetes</taxon>
        <taxon>Micrococcales</taxon>
        <taxon>Microbacteriaceae</taxon>
        <taxon>Gryllotalpicola</taxon>
    </lineage>
</organism>
<keyword evidence="7" id="KW-1185">Reference proteome</keyword>
<evidence type="ECO:0000259" key="5">
    <source>
        <dbReference type="PROSITE" id="PS50977"/>
    </source>
</evidence>
<name>A0ABP8ACX9_9MICO</name>
<dbReference type="EMBL" id="BAABBW010000008">
    <property type="protein sequence ID" value="GAA4181908.1"/>
    <property type="molecule type" value="Genomic_DNA"/>
</dbReference>
<sequence>MGLRERKAERTRGAIREAALRLFEKQGFEQTTMEQIAEVAEVGVATLYRYFPTKDQVLLGQVTDSISALADYVAGRPLDEPLDEVLGHALHDLLADTDRQAEQIERLRAQLDRASGPRAKLWDLWAQQRTLLEDAIAARAGVEPTEMWVGIAAHTTMMVAEMALDFRRSTLSPSAASEYADKLLEVLASPQAVIPRLPGPKRS</sequence>
<comment type="caution">
    <text evidence="6">The sequence shown here is derived from an EMBL/GenBank/DDBJ whole genome shotgun (WGS) entry which is preliminary data.</text>
</comment>
<evidence type="ECO:0000256" key="2">
    <source>
        <dbReference type="ARBA" id="ARBA00023125"/>
    </source>
</evidence>
<dbReference type="PANTHER" id="PTHR30055:SF234">
    <property type="entry name" value="HTH-TYPE TRANSCRIPTIONAL REGULATOR BETI"/>
    <property type="match status" value="1"/>
</dbReference>
<dbReference type="InterPro" id="IPR009057">
    <property type="entry name" value="Homeodomain-like_sf"/>
</dbReference>
<dbReference type="PRINTS" id="PR00455">
    <property type="entry name" value="HTHTETR"/>
</dbReference>